<dbReference type="Gene3D" id="3.40.1190.20">
    <property type="match status" value="1"/>
</dbReference>
<evidence type="ECO:0000313" key="4">
    <source>
        <dbReference type="EMBL" id="SHE71888.1"/>
    </source>
</evidence>
<dbReference type="SUPFAM" id="SSF53613">
    <property type="entry name" value="Ribokinase-like"/>
    <property type="match status" value="1"/>
</dbReference>
<evidence type="ECO:0000313" key="5">
    <source>
        <dbReference type="Proteomes" id="UP000184327"/>
    </source>
</evidence>
<sequence length="305" mass="33618">MAVLVCGSLAFDSIMNFEGSFAQQILPAQLHILNVSFLVPQLRKDFGGCAGNIAYGLKLLGGDPYPMAALGEDGDHYLQRLRDQQIRTDYVRQLPGSYTAQAMIMTDRDNNQITAFHPGAMAQAHEISAAHLPGHIRLGIVAPDGRDAMIAHARQLTEQGIEWVFDPGQGLPMFNGDELRHFIEQATWVTVNDYEAQLLTERTGWTFKQISTHLKGLVITLGALGCDLWQDGKRQRVMAVEVEHPADPTGCGDAWRAALLYGLERGWPLLRCAQLGNRVAGHKITRHGPQNYDLQGLELGDLLDG</sequence>
<dbReference type="PANTHER" id="PTHR10584">
    <property type="entry name" value="SUGAR KINASE"/>
    <property type="match status" value="1"/>
</dbReference>
<dbReference type="PANTHER" id="PTHR10584:SF166">
    <property type="entry name" value="RIBOKINASE"/>
    <property type="match status" value="1"/>
</dbReference>
<evidence type="ECO:0000259" key="3">
    <source>
        <dbReference type="Pfam" id="PF00294"/>
    </source>
</evidence>
<organism evidence="4 5">
    <name type="scientific">Lampropedia hyalina DSM 16112</name>
    <dbReference type="NCBI Taxonomy" id="1122156"/>
    <lineage>
        <taxon>Bacteria</taxon>
        <taxon>Pseudomonadati</taxon>
        <taxon>Pseudomonadota</taxon>
        <taxon>Betaproteobacteria</taxon>
        <taxon>Burkholderiales</taxon>
        <taxon>Comamonadaceae</taxon>
        <taxon>Lampropedia</taxon>
    </lineage>
</organism>
<keyword evidence="2 4" id="KW-0418">Kinase</keyword>
<dbReference type="InterPro" id="IPR002173">
    <property type="entry name" value="Carboh/pur_kinase_PfkB_CS"/>
</dbReference>
<dbReference type="InterPro" id="IPR011611">
    <property type="entry name" value="PfkB_dom"/>
</dbReference>
<evidence type="ECO:0000256" key="2">
    <source>
        <dbReference type="ARBA" id="ARBA00022777"/>
    </source>
</evidence>
<evidence type="ECO:0000256" key="1">
    <source>
        <dbReference type="ARBA" id="ARBA00022679"/>
    </source>
</evidence>
<keyword evidence="5" id="KW-1185">Reference proteome</keyword>
<dbReference type="Proteomes" id="UP000184327">
    <property type="component" value="Unassembled WGS sequence"/>
</dbReference>
<keyword evidence="1" id="KW-0808">Transferase</keyword>
<gene>
    <name evidence="4" type="ORF">SAMN02745117_00716</name>
</gene>
<dbReference type="OrthoDB" id="9779730at2"/>
<dbReference type="STRING" id="1122156.SAMN02745117_00716"/>
<dbReference type="GO" id="GO:0016301">
    <property type="term" value="F:kinase activity"/>
    <property type="evidence" value="ECO:0007669"/>
    <property type="project" value="UniProtKB-KW"/>
</dbReference>
<dbReference type="RefSeq" id="WP_073354741.1">
    <property type="nucleotide sequence ID" value="NZ_FQUZ01000006.1"/>
</dbReference>
<dbReference type="InterPro" id="IPR029056">
    <property type="entry name" value="Ribokinase-like"/>
</dbReference>
<dbReference type="EMBL" id="FQUZ01000006">
    <property type="protein sequence ID" value="SHE71888.1"/>
    <property type="molecule type" value="Genomic_DNA"/>
</dbReference>
<dbReference type="Pfam" id="PF00294">
    <property type="entry name" value="PfkB"/>
    <property type="match status" value="1"/>
</dbReference>
<protein>
    <submittedName>
        <fullName evidence="4">Adenosine kinase</fullName>
    </submittedName>
</protein>
<feature type="domain" description="Carbohydrate kinase PfkB" evidence="3">
    <location>
        <begin position="35"/>
        <end position="291"/>
    </location>
</feature>
<accession>A0A1M4VSI6</accession>
<proteinExistence type="predicted"/>
<reference evidence="4 5" key="1">
    <citation type="submission" date="2016-11" db="EMBL/GenBank/DDBJ databases">
        <authorList>
            <person name="Jaros S."/>
            <person name="Januszkiewicz K."/>
            <person name="Wedrychowicz H."/>
        </authorList>
    </citation>
    <scope>NUCLEOTIDE SEQUENCE [LARGE SCALE GENOMIC DNA]</scope>
    <source>
        <strain evidence="4 5">DSM 16112</strain>
    </source>
</reference>
<dbReference type="AlphaFoldDB" id="A0A1M4VSI6"/>
<dbReference type="CDD" id="cd01942">
    <property type="entry name" value="ribokinase_group_A"/>
    <property type="match status" value="1"/>
</dbReference>
<name>A0A1M4VSI6_9BURK</name>
<dbReference type="PROSITE" id="PS00583">
    <property type="entry name" value="PFKB_KINASES_1"/>
    <property type="match status" value="1"/>
</dbReference>